<dbReference type="CDD" id="cd05374">
    <property type="entry name" value="17beta-HSD-like_SDR_c"/>
    <property type="match status" value="1"/>
</dbReference>
<dbReference type="AlphaFoldDB" id="V5SB02"/>
<sequence>MKNVIVTGTSSGIGLDTVVALAKQGWRVFATMRKTAKSGPLESALVDAGLRDRVEIAQLDVTDAASISAAVEAVLSKTGGQLDAVVHNAGVAVGGAFEDIRDDQSRHVMETNFFGVVALTRALMPTFRNQRHGRVLIVSSDAAFMGQPGNAIYCASKWAIEGWAEAAAHELNLFGIEAILVEPGPYRTPIWENSPHIMPPESPYYAWSQQLFKAADEHTERTARDPIEVARVIVKALEAQRPRFRYPVGPLARITHAVRGKIPSRLMRRGVSRLLGLHRIRA</sequence>
<dbReference type="KEGG" id="hni:W911_03170"/>
<evidence type="ECO:0000256" key="3">
    <source>
        <dbReference type="RuleBase" id="RU000363"/>
    </source>
</evidence>
<protein>
    <submittedName>
        <fullName evidence="5">Short-chain dehydrogenase</fullName>
    </submittedName>
</protein>
<gene>
    <name evidence="5" type="ORF">W911_03170</name>
</gene>
<dbReference type="PATRIC" id="fig|1029756.8.peg.667"/>
<dbReference type="SMART" id="SM00822">
    <property type="entry name" value="PKS_KR"/>
    <property type="match status" value="1"/>
</dbReference>
<reference evidence="5 6" key="1">
    <citation type="journal article" date="2014" name="Genome Announc.">
        <title>Complete Genome Sequence of Hyphomicrobium nitrativorans Strain NL23, a Denitrifying Bacterium Isolated from Biofilm of a Methanol-Fed Denitrification System Treating Seawater at the Montreal Biodome.</title>
        <authorList>
            <person name="Martineau C."/>
            <person name="Villeneuve C."/>
            <person name="Mauffrey F."/>
            <person name="Villemur R."/>
        </authorList>
    </citation>
    <scope>NUCLEOTIDE SEQUENCE [LARGE SCALE GENOMIC DNA]</scope>
    <source>
        <strain evidence="5">NL23</strain>
    </source>
</reference>
<dbReference type="Proteomes" id="UP000018542">
    <property type="component" value="Chromosome"/>
</dbReference>
<dbReference type="HOGENOM" id="CLU_010194_2_9_5"/>
<evidence type="ECO:0000256" key="1">
    <source>
        <dbReference type="ARBA" id="ARBA00006484"/>
    </source>
</evidence>
<dbReference type="InterPro" id="IPR051911">
    <property type="entry name" value="SDR_oxidoreductase"/>
</dbReference>
<accession>V5SB02</accession>
<dbReference type="PROSITE" id="PS00061">
    <property type="entry name" value="ADH_SHORT"/>
    <property type="match status" value="1"/>
</dbReference>
<proteinExistence type="inferred from homology"/>
<comment type="similarity">
    <text evidence="1 3">Belongs to the short-chain dehydrogenases/reductases (SDR) family.</text>
</comment>
<dbReference type="Pfam" id="PF00106">
    <property type="entry name" value="adh_short"/>
    <property type="match status" value="1"/>
</dbReference>
<dbReference type="PANTHER" id="PTHR43976:SF16">
    <property type="entry name" value="SHORT-CHAIN DEHYDROGENASE_REDUCTASE FAMILY PROTEIN"/>
    <property type="match status" value="1"/>
</dbReference>
<dbReference type="PRINTS" id="PR00080">
    <property type="entry name" value="SDRFAMILY"/>
</dbReference>
<dbReference type="PRINTS" id="PR00081">
    <property type="entry name" value="GDHRDH"/>
</dbReference>
<organism evidence="5 6">
    <name type="scientific">Hyphomicrobium nitrativorans NL23</name>
    <dbReference type="NCBI Taxonomy" id="1029756"/>
    <lineage>
        <taxon>Bacteria</taxon>
        <taxon>Pseudomonadati</taxon>
        <taxon>Pseudomonadota</taxon>
        <taxon>Alphaproteobacteria</taxon>
        <taxon>Hyphomicrobiales</taxon>
        <taxon>Hyphomicrobiaceae</taxon>
        <taxon>Hyphomicrobium</taxon>
    </lineage>
</organism>
<dbReference type="Gene3D" id="3.40.50.720">
    <property type="entry name" value="NAD(P)-binding Rossmann-like Domain"/>
    <property type="match status" value="1"/>
</dbReference>
<dbReference type="InterPro" id="IPR036291">
    <property type="entry name" value="NAD(P)-bd_dom_sf"/>
</dbReference>
<dbReference type="InterPro" id="IPR057326">
    <property type="entry name" value="KR_dom"/>
</dbReference>
<evidence type="ECO:0000259" key="4">
    <source>
        <dbReference type="SMART" id="SM00822"/>
    </source>
</evidence>
<keyword evidence="6" id="KW-1185">Reference proteome</keyword>
<dbReference type="PANTHER" id="PTHR43976">
    <property type="entry name" value="SHORT CHAIN DEHYDROGENASE"/>
    <property type="match status" value="1"/>
</dbReference>
<dbReference type="EMBL" id="CP006912">
    <property type="protein sequence ID" value="AHB47642.1"/>
    <property type="molecule type" value="Genomic_DNA"/>
</dbReference>
<feature type="domain" description="Ketoreductase" evidence="4">
    <location>
        <begin position="2"/>
        <end position="182"/>
    </location>
</feature>
<evidence type="ECO:0000313" key="5">
    <source>
        <dbReference type="EMBL" id="AHB47642.1"/>
    </source>
</evidence>
<dbReference type="SUPFAM" id="SSF51735">
    <property type="entry name" value="NAD(P)-binding Rossmann-fold domains"/>
    <property type="match status" value="1"/>
</dbReference>
<dbReference type="OrthoDB" id="9793825at2"/>
<dbReference type="RefSeq" id="WP_023786055.1">
    <property type="nucleotide sequence ID" value="NC_022997.1"/>
</dbReference>
<dbReference type="GO" id="GO:0016491">
    <property type="term" value="F:oxidoreductase activity"/>
    <property type="evidence" value="ECO:0007669"/>
    <property type="project" value="UniProtKB-KW"/>
</dbReference>
<dbReference type="STRING" id="1029756.W911_03170"/>
<dbReference type="InterPro" id="IPR020904">
    <property type="entry name" value="Sc_DH/Rdtase_CS"/>
</dbReference>
<evidence type="ECO:0000256" key="2">
    <source>
        <dbReference type="ARBA" id="ARBA00023002"/>
    </source>
</evidence>
<evidence type="ECO:0000313" key="6">
    <source>
        <dbReference type="Proteomes" id="UP000018542"/>
    </source>
</evidence>
<keyword evidence="2" id="KW-0560">Oxidoreductase</keyword>
<dbReference type="InterPro" id="IPR002347">
    <property type="entry name" value="SDR_fam"/>
</dbReference>
<name>V5SB02_9HYPH</name>